<dbReference type="PANTHER" id="PTHR14819:SF5">
    <property type="entry name" value="INTERFERON-INDUCED VERY LARGE GTPASE 1"/>
    <property type="match status" value="1"/>
</dbReference>
<keyword evidence="2" id="KW-1185">Reference proteome</keyword>
<dbReference type="OrthoDB" id="1597724at2759"/>
<dbReference type="AlphaFoldDB" id="A0A8T2MRT4"/>
<accession>A0A8T2MRT4</accession>
<dbReference type="EMBL" id="JAFBMS010000854">
    <property type="protein sequence ID" value="KAG9329900.1"/>
    <property type="molecule type" value="Genomic_DNA"/>
</dbReference>
<evidence type="ECO:0000313" key="2">
    <source>
        <dbReference type="Proteomes" id="UP000824540"/>
    </source>
</evidence>
<gene>
    <name evidence="1" type="ORF">JZ751_028636</name>
</gene>
<dbReference type="Proteomes" id="UP000824540">
    <property type="component" value="Unassembled WGS sequence"/>
</dbReference>
<name>A0A8T2MRT4_9TELE</name>
<evidence type="ECO:0000313" key="1">
    <source>
        <dbReference type="EMBL" id="KAG9329900.1"/>
    </source>
</evidence>
<dbReference type="InterPro" id="IPR052986">
    <property type="entry name" value="VLIG_GTPase"/>
</dbReference>
<sequence length="202" mass="22712">MRGTQMSDGRATVQETVCQLENILVKQVAPLSEVQKTEAQNVTVNHKGGKAEDFMNLLQKLGLQGSYPKRMTKSNVLVLDGLSLSVQEPKMENDLSSLYLYKLMTLDYRARYLFVKPEAISMDLEEEGPNAQDDDDLFDFDDRADMVPSSKQTQIHPMDVHMAIFHCSGSTPDSLLMKGVVEIAWYCPGGKDDDILMTVWPF</sequence>
<comment type="caution">
    <text evidence="1">The sequence shown here is derived from an EMBL/GenBank/DDBJ whole genome shotgun (WGS) entry which is preliminary data.</text>
</comment>
<dbReference type="PANTHER" id="PTHR14819">
    <property type="entry name" value="GTP-BINDING"/>
    <property type="match status" value="1"/>
</dbReference>
<organism evidence="1 2">
    <name type="scientific">Albula glossodonta</name>
    <name type="common">roundjaw bonefish</name>
    <dbReference type="NCBI Taxonomy" id="121402"/>
    <lineage>
        <taxon>Eukaryota</taxon>
        <taxon>Metazoa</taxon>
        <taxon>Chordata</taxon>
        <taxon>Craniata</taxon>
        <taxon>Vertebrata</taxon>
        <taxon>Euteleostomi</taxon>
        <taxon>Actinopterygii</taxon>
        <taxon>Neopterygii</taxon>
        <taxon>Teleostei</taxon>
        <taxon>Albuliformes</taxon>
        <taxon>Albulidae</taxon>
        <taxon>Albula</taxon>
    </lineage>
</organism>
<protein>
    <submittedName>
        <fullName evidence="1">Uncharacterized protein</fullName>
    </submittedName>
</protein>
<reference evidence="1" key="1">
    <citation type="thesis" date="2021" institute="BYU ScholarsArchive" country="Provo, UT, USA">
        <title>Applications of and Algorithms for Genome Assembly and Genomic Analyses with an Emphasis on Marine Teleosts.</title>
        <authorList>
            <person name="Pickett B.D."/>
        </authorList>
    </citation>
    <scope>NUCLEOTIDE SEQUENCE</scope>
    <source>
        <strain evidence="1">HI-2016</strain>
    </source>
</reference>
<proteinExistence type="predicted"/>